<proteinExistence type="inferred from homology"/>
<name>A0ABP8JGC6_9ACTN</name>
<dbReference type="Proteomes" id="UP001500635">
    <property type="component" value="Unassembled WGS sequence"/>
</dbReference>
<sequence length="296" mass="30740">MSILVGFKGGEPGSDALLLAAQLAAAARLPIHVMTVAVRPRNLMPGRATDAFGEYTRRRFAESEAEARSVLTALPSAGDLDVRFAHRISRSTGLALIDGVSEVSASLVVLASAPGRGGRISVGPVANRLIHSSRVPVAVAPLGWSAVATAAPPRRTELTAAFDGSTENEHVLGETLALAATFGARVRVATFGVRGVVMYPPEGGLDSEDEALAEWIDQTERAVAKLRRPGGLLADVPTVVSTGDDWSDALSALDWVPGDVLCVGTTPHGGLARVFIGTRGTRILTHSPVPVIALPA</sequence>
<protein>
    <submittedName>
        <fullName evidence="3">Universal stress protein</fullName>
    </submittedName>
</protein>
<evidence type="ECO:0000313" key="3">
    <source>
        <dbReference type="EMBL" id="GAA4390424.1"/>
    </source>
</evidence>
<comment type="similarity">
    <text evidence="1">Belongs to the universal stress protein A family.</text>
</comment>
<dbReference type="Gene3D" id="3.40.50.620">
    <property type="entry name" value="HUPs"/>
    <property type="match status" value="2"/>
</dbReference>
<dbReference type="CDD" id="cd00293">
    <property type="entry name" value="USP-like"/>
    <property type="match status" value="1"/>
</dbReference>
<accession>A0ABP8JGC6</accession>
<dbReference type="PANTHER" id="PTHR46268">
    <property type="entry name" value="STRESS RESPONSE PROTEIN NHAX"/>
    <property type="match status" value="1"/>
</dbReference>
<organism evidence="3 4">
    <name type="scientific">Tsukamurella soli</name>
    <dbReference type="NCBI Taxonomy" id="644556"/>
    <lineage>
        <taxon>Bacteria</taxon>
        <taxon>Bacillati</taxon>
        <taxon>Actinomycetota</taxon>
        <taxon>Actinomycetes</taxon>
        <taxon>Mycobacteriales</taxon>
        <taxon>Tsukamurellaceae</taxon>
        <taxon>Tsukamurella</taxon>
    </lineage>
</organism>
<dbReference type="EMBL" id="BAABFR010000022">
    <property type="protein sequence ID" value="GAA4390424.1"/>
    <property type="molecule type" value="Genomic_DNA"/>
</dbReference>
<dbReference type="Pfam" id="PF00582">
    <property type="entry name" value="Usp"/>
    <property type="match status" value="2"/>
</dbReference>
<evidence type="ECO:0000259" key="2">
    <source>
        <dbReference type="Pfam" id="PF00582"/>
    </source>
</evidence>
<comment type="caution">
    <text evidence="3">The sequence shown here is derived from an EMBL/GenBank/DDBJ whole genome shotgun (WGS) entry which is preliminary data.</text>
</comment>
<gene>
    <name evidence="3" type="ORF">GCM10023147_18340</name>
</gene>
<dbReference type="InterPro" id="IPR014729">
    <property type="entry name" value="Rossmann-like_a/b/a_fold"/>
</dbReference>
<dbReference type="InterPro" id="IPR006016">
    <property type="entry name" value="UspA"/>
</dbReference>
<feature type="domain" description="UspA" evidence="2">
    <location>
        <begin position="2"/>
        <end position="140"/>
    </location>
</feature>
<dbReference type="RefSeq" id="WP_344994109.1">
    <property type="nucleotide sequence ID" value="NZ_BAABFR010000022.1"/>
</dbReference>
<keyword evidence="4" id="KW-1185">Reference proteome</keyword>
<reference evidence="4" key="1">
    <citation type="journal article" date="2019" name="Int. J. Syst. Evol. Microbiol.">
        <title>The Global Catalogue of Microorganisms (GCM) 10K type strain sequencing project: providing services to taxonomists for standard genome sequencing and annotation.</title>
        <authorList>
            <consortium name="The Broad Institute Genomics Platform"/>
            <consortium name="The Broad Institute Genome Sequencing Center for Infectious Disease"/>
            <person name="Wu L."/>
            <person name="Ma J."/>
        </authorList>
    </citation>
    <scope>NUCLEOTIDE SEQUENCE [LARGE SCALE GENOMIC DNA]</scope>
    <source>
        <strain evidence="4">JCM 17688</strain>
    </source>
</reference>
<evidence type="ECO:0000256" key="1">
    <source>
        <dbReference type="ARBA" id="ARBA00008791"/>
    </source>
</evidence>
<dbReference type="PANTHER" id="PTHR46268:SF6">
    <property type="entry name" value="UNIVERSAL STRESS PROTEIN UP12"/>
    <property type="match status" value="1"/>
</dbReference>
<feature type="domain" description="UspA" evidence="2">
    <location>
        <begin position="160"/>
        <end position="294"/>
    </location>
</feature>
<dbReference type="SUPFAM" id="SSF52402">
    <property type="entry name" value="Adenine nucleotide alpha hydrolases-like"/>
    <property type="match status" value="2"/>
</dbReference>
<evidence type="ECO:0000313" key="4">
    <source>
        <dbReference type="Proteomes" id="UP001500635"/>
    </source>
</evidence>